<feature type="chain" id="PRO_5022930608" description="Secreted protein" evidence="1">
    <location>
        <begin position="22"/>
        <end position="114"/>
    </location>
</feature>
<evidence type="ECO:0000313" key="3">
    <source>
        <dbReference type="Proteomes" id="UP000323597"/>
    </source>
</evidence>
<protein>
    <recommendedName>
        <fullName evidence="4">Secreted protein</fullName>
    </recommendedName>
</protein>
<feature type="signal peptide" evidence="1">
    <location>
        <begin position="1"/>
        <end position="21"/>
    </location>
</feature>
<reference evidence="2 3" key="1">
    <citation type="submission" date="2019-07" db="EMBL/GenBank/DDBJ databases">
        <title>WGS assembly of Gossypium mustelinum.</title>
        <authorList>
            <person name="Chen Z.J."/>
            <person name="Sreedasyam A."/>
            <person name="Ando A."/>
            <person name="Song Q."/>
            <person name="De L."/>
            <person name="Hulse-Kemp A."/>
            <person name="Ding M."/>
            <person name="Ye W."/>
            <person name="Kirkbride R."/>
            <person name="Jenkins J."/>
            <person name="Plott C."/>
            <person name="Lovell J."/>
            <person name="Lin Y.-M."/>
            <person name="Vaughn R."/>
            <person name="Liu B."/>
            <person name="Li W."/>
            <person name="Simpson S."/>
            <person name="Scheffler B."/>
            <person name="Saski C."/>
            <person name="Grover C."/>
            <person name="Hu G."/>
            <person name="Conover J."/>
            <person name="Carlson J."/>
            <person name="Shu S."/>
            <person name="Boston L."/>
            <person name="Williams M."/>
            <person name="Peterson D."/>
            <person name="Mcgee K."/>
            <person name="Jones D."/>
            <person name="Wendel J."/>
            <person name="Stelly D."/>
            <person name="Grimwood J."/>
            <person name="Schmutz J."/>
        </authorList>
    </citation>
    <scope>NUCLEOTIDE SEQUENCE [LARGE SCALE GENOMIC DNA]</scope>
    <source>
        <strain evidence="2">1408120.09</strain>
    </source>
</reference>
<name>A0A5D2W7C9_GOSMU</name>
<evidence type="ECO:0000256" key="1">
    <source>
        <dbReference type="SAM" id="SignalP"/>
    </source>
</evidence>
<evidence type="ECO:0008006" key="4">
    <source>
        <dbReference type="Google" id="ProtNLM"/>
    </source>
</evidence>
<evidence type="ECO:0000313" key="2">
    <source>
        <dbReference type="EMBL" id="TYI97577.1"/>
    </source>
</evidence>
<keyword evidence="3" id="KW-1185">Reference proteome</keyword>
<accession>A0A5D2W7C9</accession>
<feature type="non-terminal residue" evidence="2">
    <location>
        <position position="1"/>
    </location>
</feature>
<proteinExistence type="predicted"/>
<sequence length="114" mass="13782">KKRTVFFCMLSLVPLLPRALCYRSDHIDILSTQHRSLKGSRRLTKARKLGSFRNWIPIRRVHNRIDKLTLTRQFGIQFRIFLRVSVRNWNVIILIQMLCLWDRDRERGKTEDFT</sequence>
<keyword evidence="1" id="KW-0732">Signal</keyword>
<dbReference type="AlphaFoldDB" id="A0A5D2W7C9"/>
<dbReference type="Proteomes" id="UP000323597">
    <property type="component" value="Chromosome D01"/>
</dbReference>
<organism evidence="2 3">
    <name type="scientific">Gossypium mustelinum</name>
    <name type="common">Cotton</name>
    <name type="synonym">Gossypium caicoense</name>
    <dbReference type="NCBI Taxonomy" id="34275"/>
    <lineage>
        <taxon>Eukaryota</taxon>
        <taxon>Viridiplantae</taxon>
        <taxon>Streptophyta</taxon>
        <taxon>Embryophyta</taxon>
        <taxon>Tracheophyta</taxon>
        <taxon>Spermatophyta</taxon>
        <taxon>Magnoliopsida</taxon>
        <taxon>eudicotyledons</taxon>
        <taxon>Gunneridae</taxon>
        <taxon>Pentapetalae</taxon>
        <taxon>rosids</taxon>
        <taxon>malvids</taxon>
        <taxon>Malvales</taxon>
        <taxon>Malvaceae</taxon>
        <taxon>Malvoideae</taxon>
        <taxon>Gossypium</taxon>
    </lineage>
</organism>
<dbReference type="EMBL" id="CM017649">
    <property type="protein sequence ID" value="TYI97577.1"/>
    <property type="molecule type" value="Genomic_DNA"/>
</dbReference>
<gene>
    <name evidence="2" type="ORF">E1A91_D01G151900v1</name>
</gene>